<comment type="caution">
    <text evidence="1">The sequence shown here is derived from an EMBL/GenBank/DDBJ whole genome shotgun (WGS) entry which is preliminary data.</text>
</comment>
<proteinExistence type="predicted"/>
<accession>Q1Z8P5</accession>
<dbReference type="Proteomes" id="UP000003789">
    <property type="component" value="Unassembled WGS sequence"/>
</dbReference>
<dbReference type="OrthoDB" id="9879379at2"/>
<reference evidence="1 2" key="1">
    <citation type="submission" date="2006-03" db="EMBL/GenBank/DDBJ databases">
        <authorList>
            <person name="Bartlett D.H."/>
            <person name="Valle G."/>
            <person name="Lauro F.M."/>
            <person name="Vezzi A."/>
            <person name="Simonato F."/>
            <person name="Eloe E."/>
            <person name="Vitulo N."/>
            <person name="Stratton T.K."/>
            <person name="D'angelo M."/>
            <person name="Ferriera S."/>
            <person name="Johnson J."/>
            <person name="Kravitz S."/>
            <person name="Beeson K."/>
            <person name="Sutton G."/>
            <person name="Rogers Y."/>
            <person name="Friedman R."/>
            <person name="Frazier M."/>
            <person name="Venter J.C."/>
        </authorList>
    </citation>
    <scope>NUCLEOTIDE SEQUENCE [LARGE SCALE GENOMIC DNA]</scope>
    <source>
        <strain evidence="1 2">3TCK</strain>
    </source>
</reference>
<dbReference type="EMBL" id="AAPH01000002">
    <property type="protein sequence ID" value="EAS45063.1"/>
    <property type="molecule type" value="Genomic_DNA"/>
</dbReference>
<name>Q1Z8P5_9GAMM</name>
<dbReference type="AlphaFoldDB" id="Q1Z8P5"/>
<dbReference type="HOGENOM" id="CLU_2539640_0_0_6"/>
<sequence length="89" mass="10518">MHYSASFAVLALYRSIRCYCEIASNKGERFEPYKLNDCALNKGQRTVEDNYDLTTAVFYGCRDPRKSFLWPFYANVVRRHHPYKKGKLQ</sequence>
<protein>
    <submittedName>
        <fullName evidence="1">Uncharacterized protein</fullName>
    </submittedName>
</protein>
<organism evidence="1 2">
    <name type="scientific">Photobacterium profundum 3TCK</name>
    <dbReference type="NCBI Taxonomy" id="314280"/>
    <lineage>
        <taxon>Bacteria</taxon>
        <taxon>Pseudomonadati</taxon>
        <taxon>Pseudomonadota</taxon>
        <taxon>Gammaproteobacteria</taxon>
        <taxon>Vibrionales</taxon>
        <taxon>Vibrionaceae</taxon>
        <taxon>Photobacterium</taxon>
    </lineage>
</organism>
<evidence type="ECO:0000313" key="2">
    <source>
        <dbReference type="Proteomes" id="UP000003789"/>
    </source>
</evidence>
<evidence type="ECO:0000313" key="1">
    <source>
        <dbReference type="EMBL" id="EAS45063.1"/>
    </source>
</evidence>
<gene>
    <name evidence="1" type="ORF">P3TCK_21305</name>
</gene>